<name>A0ABS2RGS7_9ACTN</name>
<dbReference type="EMBL" id="JAFBCF010000001">
    <property type="protein sequence ID" value="MBM7797883.1"/>
    <property type="molecule type" value="Genomic_DNA"/>
</dbReference>
<dbReference type="GO" id="GO:0004519">
    <property type="term" value="F:endonuclease activity"/>
    <property type="evidence" value="ECO:0007669"/>
    <property type="project" value="UniProtKB-KW"/>
</dbReference>
<keyword evidence="2" id="KW-0540">Nuclease</keyword>
<evidence type="ECO:0000313" key="2">
    <source>
        <dbReference type="EMBL" id="MBM7797883.1"/>
    </source>
</evidence>
<evidence type="ECO:0000259" key="1">
    <source>
        <dbReference type="Pfam" id="PF04480"/>
    </source>
</evidence>
<evidence type="ECO:0000313" key="3">
    <source>
        <dbReference type="Proteomes" id="UP000704762"/>
    </source>
</evidence>
<comment type="caution">
    <text evidence="2">The sequence shown here is derived from an EMBL/GenBank/DDBJ whole genome shotgun (WGS) entry which is preliminary data.</text>
</comment>
<sequence length="298" mass="33699">MKAEIARVLTLQGGVLARREHPELARQLDWLVRRGELAHILPGVYVLPELRQDALVRIRAAMEWVPEGVLTGRAAAKVSFWEELRVESVTMAVRSGRASRPGFQLSRRTIPAEQVRRRLRLCFTAPALTAVDLAADLGGDAIDRVLRTGFATLEDLQRAMAQSPGRPGNKDRRTLLLDSRDRPWSAAERRTHRLLRAAGITGWQANFWVELPDGGVFLDVAFVRARVALEVDGWEFHGRIKADFERTWRRHNALVAAGWRVLHITWQQLVDEPDWVIARIRDVLDSENPDPNTSGRLG</sequence>
<dbReference type="RefSeq" id="WP_204916513.1">
    <property type="nucleotide sequence ID" value="NZ_BAAAQP010000011.1"/>
</dbReference>
<dbReference type="Proteomes" id="UP000704762">
    <property type="component" value="Unassembled WGS sequence"/>
</dbReference>
<keyword evidence="2" id="KW-0255">Endonuclease</keyword>
<dbReference type="InterPro" id="IPR011335">
    <property type="entry name" value="Restrct_endonuc-II-like"/>
</dbReference>
<gene>
    <name evidence="2" type="ORF">JOE57_000804</name>
</gene>
<dbReference type="SUPFAM" id="SSF52980">
    <property type="entry name" value="Restriction endonuclease-like"/>
    <property type="match status" value="1"/>
</dbReference>
<organism evidence="2 3">
    <name type="scientific">Microlunatus panaciterrae</name>
    <dbReference type="NCBI Taxonomy" id="400768"/>
    <lineage>
        <taxon>Bacteria</taxon>
        <taxon>Bacillati</taxon>
        <taxon>Actinomycetota</taxon>
        <taxon>Actinomycetes</taxon>
        <taxon>Propionibacteriales</taxon>
        <taxon>Propionibacteriaceae</taxon>
        <taxon>Microlunatus</taxon>
    </lineage>
</organism>
<feature type="domain" description="DUF559" evidence="1">
    <location>
        <begin position="185"/>
        <end position="284"/>
    </location>
</feature>
<dbReference type="Pfam" id="PF04480">
    <property type="entry name" value="DUF559"/>
    <property type="match status" value="1"/>
</dbReference>
<keyword evidence="2" id="KW-0378">Hydrolase</keyword>
<accession>A0ABS2RGS7</accession>
<keyword evidence="3" id="KW-1185">Reference proteome</keyword>
<dbReference type="Gene3D" id="3.40.960.10">
    <property type="entry name" value="VSR Endonuclease"/>
    <property type="match status" value="1"/>
</dbReference>
<reference evidence="2 3" key="1">
    <citation type="submission" date="2021-01" db="EMBL/GenBank/DDBJ databases">
        <title>Sequencing the genomes of 1000 actinobacteria strains.</title>
        <authorList>
            <person name="Klenk H.-P."/>
        </authorList>
    </citation>
    <scope>NUCLEOTIDE SEQUENCE [LARGE SCALE GENOMIC DNA]</scope>
    <source>
        <strain evidence="2 3">DSM 18662</strain>
    </source>
</reference>
<dbReference type="InterPro" id="IPR007569">
    <property type="entry name" value="DUF559"/>
</dbReference>
<protein>
    <submittedName>
        <fullName evidence="2">Very-short-patch-repair endonuclease</fullName>
    </submittedName>
</protein>
<proteinExistence type="predicted"/>